<accession>A0ABT5N170</accession>
<dbReference type="PROSITE" id="PS51063">
    <property type="entry name" value="HTH_CRP_2"/>
    <property type="match status" value="1"/>
</dbReference>
<evidence type="ECO:0000259" key="1">
    <source>
        <dbReference type="PROSITE" id="PS51063"/>
    </source>
</evidence>
<proteinExistence type="predicted"/>
<dbReference type="Proteomes" id="UP001528673">
    <property type="component" value="Unassembled WGS sequence"/>
</dbReference>
<dbReference type="EMBL" id="JAQSIP010000003">
    <property type="protein sequence ID" value="MDD0838763.1"/>
    <property type="molecule type" value="Genomic_DNA"/>
</dbReference>
<gene>
    <name evidence="2" type="ORF">PSQ40_09300</name>
</gene>
<dbReference type="SUPFAM" id="SSF46785">
    <property type="entry name" value="Winged helix' DNA-binding domain"/>
    <property type="match status" value="1"/>
</dbReference>
<dbReference type="InterPro" id="IPR012318">
    <property type="entry name" value="HTH_CRP"/>
</dbReference>
<sequence length="216" mass="23517">MSQSQLVELDEAAVLGHAGQALAHVYFPTDCLISLLTHRVQPRSFEVGQLGYEGMLGAAAALGVSASAFDAVVTGAGRAWQIELPHLRALTRASRSLTLLMTRFLYFELSQMGALAACAHFHTLEQRLARFLLMSVDRLRVADLKITHEALSLILGVRRASVTLAAGAFQEQGWIQYSRGHMLVLSRAGLLQVVCACYRQDLSTYDQVMLGSTAAQ</sequence>
<name>A0ABT5N170_9BURK</name>
<keyword evidence="3" id="KW-1185">Reference proteome</keyword>
<dbReference type="InterPro" id="IPR014710">
    <property type="entry name" value="RmlC-like_jellyroll"/>
</dbReference>
<comment type="caution">
    <text evidence="2">The sequence shown here is derived from an EMBL/GenBank/DDBJ whole genome shotgun (WGS) entry which is preliminary data.</text>
</comment>
<dbReference type="Gene3D" id="2.60.120.10">
    <property type="entry name" value="Jelly Rolls"/>
    <property type="match status" value="1"/>
</dbReference>
<feature type="domain" description="HTH crp-type" evidence="1">
    <location>
        <begin position="122"/>
        <end position="188"/>
    </location>
</feature>
<protein>
    <submittedName>
        <fullName evidence="2">Crp/Fnr family transcriptional regulator</fullName>
    </submittedName>
</protein>
<dbReference type="InterPro" id="IPR036390">
    <property type="entry name" value="WH_DNA-bd_sf"/>
</dbReference>
<dbReference type="RefSeq" id="WP_273951080.1">
    <property type="nucleotide sequence ID" value="NZ_JAQSIP010000003.1"/>
</dbReference>
<dbReference type="Pfam" id="PF13545">
    <property type="entry name" value="HTH_Crp_2"/>
    <property type="match status" value="1"/>
</dbReference>
<organism evidence="2 3">
    <name type="scientific">Curvibacter cyanobacteriorum</name>
    <dbReference type="NCBI Taxonomy" id="3026422"/>
    <lineage>
        <taxon>Bacteria</taxon>
        <taxon>Pseudomonadati</taxon>
        <taxon>Pseudomonadota</taxon>
        <taxon>Betaproteobacteria</taxon>
        <taxon>Burkholderiales</taxon>
        <taxon>Comamonadaceae</taxon>
        <taxon>Curvibacter</taxon>
    </lineage>
</organism>
<evidence type="ECO:0000313" key="2">
    <source>
        <dbReference type="EMBL" id="MDD0838763.1"/>
    </source>
</evidence>
<reference evidence="2 3" key="1">
    <citation type="submission" date="2023-02" db="EMBL/GenBank/DDBJ databases">
        <title>Bacterial whole genomic sequence of Curvibacter sp. HBC61.</title>
        <authorList>
            <person name="Le V."/>
            <person name="Ko S.-R."/>
            <person name="Ahn C.-Y."/>
            <person name="Oh H.-M."/>
        </authorList>
    </citation>
    <scope>NUCLEOTIDE SEQUENCE [LARGE SCALE GENOMIC DNA]</scope>
    <source>
        <strain evidence="2 3">HBC61</strain>
    </source>
</reference>
<evidence type="ECO:0000313" key="3">
    <source>
        <dbReference type="Proteomes" id="UP001528673"/>
    </source>
</evidence>